<evidence type="ECO:0000259" key="3">
    <source>
        <dbReference type="PROSITE" id="PS50240"/>
    </source>
</evidence>
<keyword evidence="1" id="KW-1015">Disulfide bond</keyword>
<dbReference type="InterPro" id="IPR043504">
    <property type="entry name" value="Peptidase_S1_PA_chymotrypsin"/>
</dbReference>
<dbReference type="FunFam" id="2.40.10.10:FF:000002">
    <property type="entry name" value="Transmembrane protease serine"/>
    <property type="match status" value="1"/>
</dbReference>
<comment type="caution">
    <text evidence="4">The sequence shown here is derived from an EMBL/GenBank/DDBJ whole genome shotgun (WGS) entry which is preliminary data.</text>
</comment>
<dbReference type="InterPro" id="IPR033116">
    <property type="entry name" value="TRYPSIN_SER"/>
</dbReference>
<protein>
    <submittedName>
        <fullName evidence="4">Serine protease snake</fullName>
    </submittedName>
</protein>
<dbReference type="InterPro" id="IPR009003">
    <property type="entry name" value="Peptidase_S1_PA"/>
</dbReference>
<comment type="similarity">
    <text evidence="2">Belongs to the peptidase S1 family. CLIP subfamily.</text>
</comment>
<evidence type="ECO:0000313" key="5">
    <source>
        <dbReference type="Proteomes" id="UP000299102"/>
    </source>
</evidence>
<keyword evidence="4" id="KW-0645">Protease</keyword>
<dbReference type="CDD" id="cd00190">
    <property type="entry name" value="Tryp_SPc"/>
    <property type="match status" value="1"/>
</dbReference>
<dbReference type="GO" id="GO:0004252">
    <property type="term" value="F:serine-type endopeptidase activity"/>
    <property type="evidence" value="ECO:0007669"/>
    <property type="project" value="InterPro"/>
</dbReference>
<dbReference type="AlphaFoldDB" id="A0A4C1VMZ6"/>
<reference evidence="4 5" key="1">
    <citation type="journal article" date="2019" name="Commun. Biol.">
        <title>The bagworm genome reveals a unique fibroin gene that provides high tensile strength.</title>
        <authorList>
            <person name="Kono N."/>
            <person name="Nakamura H."/>
            <person name="Ohtoshi R."/>
            <person name="Tomita M."/>
            <person name="Numata K."/>
            <person name="Arakawa K."/>
        </authorList>
    </citation>
    <scope>NUCLEOTIDE SEQUENCE [LARGE SCALE GENOMIC DNA]</scope>
</reference>
<name>A0A4C1VMZ6_EUMVA</name>
<dbReference type="STRING" id="151549.A0A4C1VMZ6"/>
<dbReference type="PROSITE" id="PS50240">
    <property type="entry name" value="TRYPSIN_DOM"/>
    <property type="match status" value="1"/>
</dbReference>
<dbReference type="SMART" id="SM00020">
    <property type="entry name" value="Tryp_SPc"/>
    <property type="match status" value="1"/>
</dbReference>
<keyword evidence="4" id="KW-0378">Hydrolase</keyword>
<sequence>MEEVGRADVRAPLYRGAHKNKFLSSGSPNPSDTLQKVSLDLVSNQNCDQLLVDDRDRNWADGVADTQLCAGELRGGKDTCQGDSGGPLQVAKKENQCIFYLMGITSFGGKCAEPGKPALYTRVSEYIDWIEFASAALSTKRLERVPSRLALEGIAIDPARHPRTDPTLGFHYGPVFNSDTGPGTRFCSYNACYIDSVTDHNSHWDKAKANAVSK</sequence>
<dbReference type="PANTHER" id="PTHR24252:SF7">
    <property type="entry name" value="HYALIN"/>
    <property type="match status" value="1"/>
</dbReference>
<dbReference type="Proteomes" id="UP000299102">
    <property type="component" value="Unassembled WGS sequence"/>
</dbReference>
<accession>A0A4C1VMZ6</accession>
<keyword evidence="5" id="KW-1185">Reference proteome</keyword>
<dbReference type="PANTHER" id="PTHR24252">
    <property type="entry name" value="ACROSIN-RELATED"/>
    <property type="match status" value="1"/>
</dbReference>
<dbReference type="InterPro" id="IPR001254">
    <property type="entry name" value="Trypsin_dom"/>
</dbReference>
<evidence type="ECO:0000313" key="4">
    <source>
        <dbReference type="EMBL" id="GBP39274.1"/>
    </source>
</evidence>
<dbReference type="OrthoDB" id="6380398at2759"/>
<dbReference type="GO" id="GO:0006508">
    <property type="term" value="P:proteolysis"/>
    <property type="evidence" value="ECO:0007669"/>
    <property type="project" value="UniProtKB-KW"/>
</dbReference>
<evidence type="ECO:0000256" key="1">
    <source>
        <dbReference type="ARBA" id="ARBA00023157"/>
    </source>
</evidence>
<dbReference type="EMBL" id="BGZK01000362">
    <property type="protein sequence ID" value="GBP39274.1"/>
    <property type="molecule type" value="Genomic_DNA"/>
</dbReference>
<feature type="domain" description="Peptidase S1" evidence="3">
    <location>
        <begin position="16"/>
        <end position="135"/>
    </location>
</feature>
<dbReference type="SUPFAM" id="SSF50494">
    <property type="entry name" value="Trypsin-like serine proteases"/>
    <property type="match status" value="1"/>
</dbReference>
<gene>
    <name evidence="4" type="primary">snk</name>
    <name evidence="4" type="ORF">EVAR_22681_1</name>
</gene>
<dbReference type="Pfam" id="PF00089">
    <property type="entry name" value="Trypsin"/>
    <property type="match status" value="1"/>
</dbReference>
<proteinExistence type="inferred from homology"/>
<dbReference type="Gene3D" id="2.40.10.10">
    <property type="entry name" value="Trypsin-like serine proteases"/>
    <property type="match status" value="1"/>
</dbReference>
<evidence type="ECO:0000256" key="2">
    <source>
        <dbReference type="ARBA" id="ARBA00024195"/>
    </source>
</evidence>
<organism evidence="4 5">
    <name type="scientific">Eumeta variegata</name>
    <name type="common">Bagworm moth</name>
    <name type="synonym">Eumeta japonica</name>
    <dbReference type="NCBI Taxonomy" id="151549"/>
    <lineage>
        <taxon>Eukaryota</taxon>
        <taxon>Metazoa</taxon>
        <taxon>Ecdysozoa</taxon>
        <taxon>Arthropoda</taxon>
        <taxon>Hexapoda</taxon>
        <taxon>Insecta</taxon>
        <taxon>Pterygota</taxon>
        <taxon>Neoptera</taxon>
        <taxon>Endopterygota</taxon>
        <taxon>Lepidoptera</taxon>
        <taxon>Glossata</taxon>
        <taxon>Ditrysia</taxon>
        <taxon>Tineoidea</taxon>
        <taxon>Psychidae</taxon>
        <taxon>Oiketicinae</taxon>
        <taxon>Eumeta</taxon>
    </lineage>
</organism>
<dbReference type="PROSITE" id="PS00135">
    <property type="entry name" value="TRYPSIN_SER"/>
    <property type="match status" value="1"/>
</dbReference>